<sequence length="202" mass="23493">MAQFTEMFDVEEKGSNWPATYRRLMQELRGRQGVRYSHNRPVLPQENPPKKWFDILLRSSSSAIRLRIRLGNLYLDGYQMQNPNQCLEFGYSPPPEHLIPGSTFLGFDGGYDDLQRAQKEMEKIYLGRRELKRAVNQLAASTSRKDRARHLIVVIQMICESIRFERISEHLATQFPESSRPPSWMLALARLGRALCRVAARR</sequence>
<dbReference type="SUPFAM" id="SSF56371">
    <property type="entry name" value="Ribosome inactivating proteins (RIP)"/>
    <property type="match status" value="1"/>
</dbReference>
<dbReference type="GO" id="GO:0006952">
    <property type="term" value="P:defense response"/>
    <property type="evidence" value="ECO:0007669"/>
    <property type="project" value="UniProtKB-KW"/>
</dbReference>
<name>A0A8K0N5P7_COCNU</name>
<evidence type="ECO:0000313" key="10">
    <source>
        <dbReference type="Proteomes" id="UP000797356"/>
    </source>
</evidence>
<dbReference type="Gene3D" id="3.40.420.10">
    <property type="entry name" value="Ricin (A subunit), domain 1"/>
    <property type="match status" value="1"/>
</dbReference>
<dbReference type="PANTHER" id="PTHR33453">
    <property type="match status" value="1"/>
</dbReference>
<evidence type="ECO:0000256" key="6">
    <source>
        <dbReference type="ARBA" id="ARBA00022821"/>
    </source>
</evidence>
<gene>
    <name evidence="9" type="ORF">COCNU_08G005590</name>
</gene>
<keyword evidence="5 8" id="KW-0378">Hydrolase</keyword>
<dbReference type="EMBL" id="CM017879">
    <property type="protein sequence ID" value="KAG1359113.1"/>
    <property type="molecule type" value="Genomic_DNA"/>
</dbReference>
<evidence type="ECO:0000256" key="1">
    <source>
        <dbReference type="ARBA" id="ARBA00000237"/>
    </source>
</evidence>
<evidence type="ECO:0000256" key="5">
    <source>
        <dbReference type="ARBA" id="ARBA00022801"/>
    </source>
</evidence>
<dbReference type="AlphaFoldDB" id="A0A8K0N5P7"/>
<comment type="similarity">
    <text evidence="2">Belongs to the ribosome-inactivating protein family. Type 1 RIP subfamily.</text>
</comment>
<protein>
    <recommendedName>
        <fullName evidence="3 8">rRNA N-glycosylase</fullName>
        <ecNumber evidence="3 8">3.2.2.22</ecNumber>
    </recommendedName>
</protein>
<evidence type="ECO:0000256" key="4">
    <source>
        <dbReference type="ARBA" id="ARBA00022656"/>
    </source>
</evidence>
<dbReference type="PRINTS" id="PR00396">
    <property type="entry name" value="SHIGARICIN"/>
</dbReference>
<dbReference type="InterPro" id="IPR016138">
    <property type="entry name" value="Ribosome_inactivat_prot_sub1"/>
</dbReference>
<dbReference type="InterPro" id="IPR036041">
    <property type="entry name" value="Ribosome-inact_prot_sf"/>
</dbReference>
<evidence type="ECO:0000256" key="3">
    <source>
        <dbReference type="ARBA" id="ARBA00012001"/>
    </source>
</evidence>
<dbReference type="InterPro" id="IPR017989">
    <property type="entry name" value="Ribosome_inactivat_1/2"/>
</dbReference>
<comment type="caution">
    <text evidence="9">The sequence shown here is derived from an EMBL/GenBank/DDBJ whole genome shotgun (WGS) entry which is preliminary data.</text>
</comment>
<dbReference type="PANTHER" id="PTHR33453:SF9">
    <property type="entry name" value="ALBUMIN B-32"/>
    <property type="match status" value="1"/>
</dbReference>
<dbReference type="InterPro" id="IPR001574">
    <property type="entry name" value="Ribosome_inactivat_prot"/>
</dbReference>
<evidence type="ECO:0000256" key="8">
    <source>
        <dbReference type="RuleBase" id="RU004915"/>
    </source>
</evidence>
<keyword evidence="7 8" id="KW-0652">Protein synthesis inhibitor</keyword>
<dbReference type="EC" id="3.2.2.22" evidence="3 8"/>
<evidence type="ECO:0000313" key="9">
    <source>
        <dbReference type="EMBL" id="KAG1359113.1"/>
    </source>
</evidence>
<accession>A0A8K0N5P7</accession>
<reference evidence="9" key="1">
    <citation type="journal article" date="2017" name="Gigascience">
        <title>The genome draft of coconut (Cocos nucifera).</title>
        <authorList>
            <person name="Xiao Y."/>
            <person name="Xu P."/>
            <person name="Fan H."/>
            <person name="Baudouin L."/>
            <person name="Xia W."/>
            <person name="Bocs S."/>
            <person name="Xu J."/>
            <person name="Li Q."/>
            <person name="Guo A."/>
            <person name="Zhou L."/>
            <person name="Li J."/>
            <person name="Wu Y."/>
            <person name="Ma Z."/>
            <person name="Armero A."/>
            <person name="Issali A.E."/>
            <person name="Liu N."/>
            <person name="Peng M."/>
            <person name="Yang Y."/>
        </authorList>
    </citation>
    <scope>NUCLEOTIDE SEQUENCE</scope>
    <source>
        <tissue evidence="9">Spear leaf of Hainan Tall coconut</tissue>
    </source>
</reference>
<keyword evidence="6 8" id="KW-0611">Plant defense</keyword>
<proteinExistence type="inferred from homology"/>
<keyword evidence="10" id="KW-1185">Reference proteome</keyword>
<evidence type="ECO:0000256" key="2">
    <source>
        <dbReference type="ARBA" id="ARBA00008544"/>
    </source>
</evidence>
<organism evidence="9 10">
    <name type="scientific">Cocos nucifera</name>
    <name type="common">Coconut palm</name>
    <dbReference type="NCBI Taxonomy" id="13894"/>
    <lineage>
        <taxon>Eukaryota</taxon>
        <taxon>Viridiplantae</taxon>
        <taxon>Streptophyta</taxon>
        <taxon>Embryophyta</taxon>
        <taxon>Tracheophyta</taxon>
        <taxon>Spermatophyta</taxon>
        <taxon>Magnoliopsida</taxon>
        <taxon>Liliopsida</taxon>
        <taxon>Arecaceae</taxon>
        <taxon>Arecoideae</taxon>
        <taxon>Cocoseae</taxon>
        <taxon>Attaleinae</taxon>
        <taxon>Cocos</taxon>
    </lineage>
</organism>
<dbReference type="GO" id="GO:0017148">
    <property type="term" value="P:negative regulation of translation"/>
    <property type="evidence" value="ECO:0007669"/>
    <property type="project" value="UniProtKB-KW"/>
</dbReference>
<comment type="catalytic activity">
    <reaction evidence="1 8">
        <text>Endohydrolysis of the N-glycosidic bond at one specific adenosine on the 28S rRNA.</text>
        <dbReference type="EC" id="3.2.2.22"/>
    </reaction>
</comment>
<dbReference type="GO" id="GO:0030598">
    <property type="term" value="F:rRNA N-glycosylase activity"/>
    <property type="evidence" value="ECO:0007669"/>
    <property type="project" value="UniProtKB-EC"/>
</dbReference>
<dbReference type="GO" id="GO:0090729">
    <property type="term" value="F:toxin activity"/>
    <property type="evidence" value="ECO:0007669"/>
    <property type="project" value="UniProtKB-KW"/>
</dbReference>
<keyword evidence="4 8" id="KW-0800">Toxin</keyword>
<reference evidence="9" key="2">
    <citation type="submission" date="2019-07" db="EMBL/GenBank/DDBJ databases">
        <authorList>
            <person name="Yang Y."/>
            <person name="Bocs S."/>
            <person name="Baudouin L."/>
        </authorList>
    </citation>
    <scope>NUCLEOTIDE SEQUENCE</scope>
    <source>
        <tissue evidence="9">Spear leaf of Hainan Tall coconut</tissue>
    </source>
</reference>
<evidence type="ECO:0000256" key="7">
    <source>
        <dbReference type="ARBA" id="ARBA00023193"/>
    </source>
</evidence>
<dbReference type="OrthoDB" id="618095at2759"/>
<dbReference type="Pfam" id="PF00161">
    <property type="entry name" value="RIP"/>
    <property type="match status" value="1"/>
</dbReference>
<dbReference type="Proteomes" id="UP000797356">
    <property type="component" value="Chromosome 8"/>
</dbReference>